<gene>
    <name evidence="1" type="ORF">M9H77_36234</name>
</gene>
<sequence length="325" mass="35934">MVRSGRRRGNDDLGPITNRTGRVHGYTIIASSRGTRGRHSTSDLPATPTPLAPGFHHGTKFFYQMVGAAPHDSSCSTHGYSHTDFGVSSSEPYIGRPADRVCEGDRGFEGDRGLGEEHDRVQALHIEGETDEGGDDSYDDDQDEGEDAGDEEQPVLVVPVAHASGFDERPHHGIGKGLTGNFMSMMSKISGSRNKRPDVARETGPADGDHVDPELIPSYVGHIAGPIWCGQDRGSLKCRSHYMALTGWDLTDAQAWIYLYFHIFAPAVRPGTEVCKPYIQQYPMLGYKNENKLLDIRLRLDLMVAEEVLWTQYMTQEIRACWVST</sequence>
<proteinExistence type="predicted"/>
<keyword evidence="2" id="KW-1185">Reference proteome</keyword>
<protein>
    <submittedName>
        <fullName evidence="1">Uncharacterized protein</fullName>
    </submittedName>
</protein>
<evidence type="ECO:0000313" key="1">
    <source>
        <dbReference type="EMBL" id="KAI5650229.1"/>
    </source>
</evidence>
<comment type="caution">
    <text evidence="1">The sequence shown here is derived from an EMBL/GenBank/DDBJ whole genome shotgun (WGS) entry which is preliminary data.</text>
</comment>
<reference evidence="2" key="1">
    <citation type="journal article" date="2023" name="Nat. Plants">
        <title>Single-cell RNA sequencing provides a high-resolution roadmap for understanding the multicellular compartmentation of specialized metabolism.</title>
        <authorList>
            <person name="Sun S."/>
            <person name="Shen X."/>
            <person name="Li Y."/>
            <person name="Li Y."/>
            <person name="Wang S."/>
            <person name="Li R."/>
            <person name="Zhang H."/>
            <person name="Shen G."/>
            <person name="Guo B."/>
            <person name="Wei J."/>
            <person name="Xu J."/>
            <person name="St-Pierre B."/>
            <person name="Chen S."/>
            <person name="Sun C."/>
        </authorList>
    </citation>
    <scope>NUCLEOTIDE SEQUENCE [LARGE SCALE GENOMIC DNA]</scope>
</reference>
<evidence type="ECO:0000313" key="2">
    <source>
        <dbReference type="Proteomes" id="UP001060085"/>
    </source>
</evidence>
<name>A0ACB9ZS84_CATRO</name>
<organism evidence="1 2">
    <name type="scientific">Catharanthus roseus</name>
    <name type="common">Madagascar periwinkle</name>
    <name type="synonym">Vinca rosea</name>
    <dbReference type="NCBI Taxonomy" id="4058"/>
    <lineage>
        <taxon>Eukaryota</taxon>
        <taxon>Viridiplantae</taxon>
        <taxon>Streptophyta</taxon>
        <taxon>Embryophyta</taxon>
        <taxon>Tracheophyta</taxon>
        <taxon>Spermatophyta</taxon>
        <taxon>Magnoliopsida</taxon>
        <taxon>eudicotyledons</taxon>
        <taxon>Gunneridae</taxon>
        <taxon>Pentapetalae</taxon>
        <taxon>asterids</taxon>
        <taxon>lamiids</taxon>
        <taxon>Gentianales</taxon>
        <taxon>Apocynaceae</taxon>
        <taxon>Rauvolfioideae</taxon>
        <taxon>Vinceae</taxon>
        <taxon>Catharanthinae</taxon>
        <taxon>Catharanthus</taxon>
    </lineage>
</organism>
<dbReference type="Proteomes" id="UP001060085">
    <property type="component" value="Linkage Group LG08"/>
</dbReference>
<accession>A0ACB9ZS84</accession>
<dbReference type="EMBL" id="CM044708">
    <property type="protein sequence ID" value="KAI5650229.1"/>
    <property type="molecule type" value="Genomic_DNA"/>
</dbReference>